<evidence type="ECO:0000256" key="14">
    <source>
        <dbReference type="SAM" id="Phobius"/>
    </source>
</evidence>
<dbReference type="GeneID" id="102806141"/>
<dbReference type="PROSITE" id="PS51292">
    <property type="entry name" value="ZF_RING_CH"/>
    <property type="match status" value="1"/>
</dbReference>
<gene>
    <name evidence="17" type="primary">LOC102806141</name>
</gene>
<dbReference type="InterPro" id="IPR046356">
    <property type="entry name" value="MARCHF4/9/11"/>
</dbReference>
<dbReference type="PANTHER" id="PTHR46053">
    <property type="entry name" value="E3 UBIQUITIN-PROTEIN LIGASE MARCH4-LIKE"/>
    <property type="match status" value="1"/>
</dbReference>
<feature type="domain" description="RING-CH-type" evidence="15">
    <location>
        <begin position="207"/>
        <end position="267"/>
    </location>
</feature>
<evidence type="ECO:0000259" key="15">
    <source>
        <dbReference type="PROSITE" id="PS51292"/>
    </source>
</evidence>
<dbReference type="InterPro" id="IPR011016">
    <property type="entry name" value="Znf_RING-CH"/>
</dbReference>
<dbReference type="PANTHER" id="PTHR46053:SF2">
    <property type="entry name" value="RING-TYPE E3 UBIQUITIN TRANSFERASE"/>
    <property type="match status" value="1"/>
</dbReference>
<evidence type="ECO:0000313" key="17">
    <source>
        <dbReference type="RefSeq" id="XP_006822112.1"/>
    </source>
</evidence>
<evidence type="ECO:0000256" key="6">
    <source>
        <dbReference type="ARBA" id="ARBA00022692"/>
    </source>
</evidence>
<dbReference type="SUPFAM" id="SSF57850">
    <property type="entry name" value="RING/U-box"/>
    <property type="match status" value="1"/>
</dbReference>
<keyword evidence="6 14" id="KW-0812">Transmembrane</keyword>
<reference evidence="17" key="1">
    <citation type="submission" date="2025-08" db="UniProtKB">
        <authorList>
            <consortium name="RefSeq"/>
        </authorList>
    </citation>
    <scope>IDENTIFICATION</scope>
    <source>
        <tissue evidence="17">Testes</tissue>
    </source>
</reference>
<keyword evidence="8" id="KW-0863">Zinc-finger</keyword>
<evidence type="ECO:0000256" key="5">
    <source>
        <dbReference type="ARBA" id="ARBA00022679"/>
    </source>
</evidence>
<sequence length="431" mass="48461">MSDTQSNLNESNRHFSNHSPPVPTQNVPHCSAVGSPSIVETDTTNIAGREMKPECEPSLAAVDIKYHSQTIYSPQHDVGYAREHQTVEADASSLEDVPNHRRISNGVEGTRCGTMETACERQRGQALKISKNSGTVCVSVNDVYREEHDEERSYTDMDQNACYASVVVVSLETENSPAPESLQSKNVLQHTQTAFCIGDDVLSFSSSGTSTREMCRICCGGRDTGELMSPCMCAGSVEFCHKDCLRKWISCQGCYRCEICHDKYMVHTKIPANLNKWKSVKLTGAERLHIAVFVLTISFLVCTLTWISWSALSNDPDAIYERSTVAGRVSYTIYVPMDMLSFCIIALEIRFVLYKIWRRWLSINADISVISAHQRFKDEQRQKEETVTNVQLTGNFSRDYVNVTIVSMDEDEPTAERDAELNINRERKQTC</sequence>
<feature type="region of interest" description="Disordered" evidence="13">
    <location>
        <begin position="1"/>
        <end position="37"/>
    </location>
</feature>
<keyword evidence="10" id="KW-0862">Zinc</keyword>
<feature type="compositionally biased region" description="Polar residues" evidence="13">
    <location>
        <begin position="1"/>
        <end position="10"/>
    </location>
</feature>
<dbReference type="Gene3D" id="3.30.40.10">
    <property type="entry name" value="Zinc/RING finger domain, C3HC4 (zinc finger)"/>
    <property type="match status" value="1"/>
</dbReference>
<evidence type="ECO:0000256" key="11">
    <source>
        <dbReference type="ARBA" id="ARBA00022989"/>
    </source>
</evidence>
<organism evidence="16 17">
    <name type="scientific">Saccoglossus kowalevskii</name>
    <name type="common">Acorn worm</name>
    <dbReference type="NCBI Taxonomy" id="10224"/>
    <lineage>
        <taxon>Eukaryota</taxon>
        <taxon>Metazoa</taxon>
        <taxon>Hemichordata</taxon>
        <taxon>Enteropneusta</taxon>
        <taxon>Harrimaniidae</taxon>
        <taxon>Saccoglossus</taxon>
    </lineage>
</organism>
<evidence type="ECO:0000256" key="10">
    <source>
        <dbReference type="ARBA" id="ARBA00022833"/>
    </source>
</evidence>
<keyword evidence="11 14" id="KW-1133">Transmembrane helix</keyword>
<accession>A0ABM0MQ21</accession>
<dbReference type="SMART" id="SM00744">
    <property type="entry name" value="RINGv"/>
    <property type="match status" value="1"/>
</dbReference>
<evidence type="ECO:0000256" key="8">
    <source>
        <dbReference type="ARBA" id="ARBA00022771"/>
    </source>
</evidence>
<evidence type="ECO:0000256" key="13">
    <source>
        <dbReference type="SAM" id="MobiDB-lite"/>
    </source>
</evidence>
<keyword evidence="9" id="KW-0833">Ubl conjugation pathway</keyword>
<dbReference type="Pfam" id="PF12906">
    <property type="entry name" value="RINGv"/>
    <property type="match status" value="1"/>
</dbReference>
<evidence type="ECO:0000256" key="1">
    <source>
        <dbReference type="ARBA" id="ARBA00000900"/>
    </source>
</evidence>
<feature type="transmembrane region" description="Helical" evidence="14">
    <location>
        <begin position="331"/>
        <end position="353"/>
    </location>
</feature>
<feature type="transmembrane region" description="Helical" evidence="14">
    <location>
        <begin position="288"/>
        <end position="311"/>
    </location>
</feature>
<evidence type="ECO:0000256" key="12">
    <source>
        <dbReference type="ARBA" id="ARBA00023136"/>
    </source>
</evidence>
<evidence type="ECO:0000256" key="2">
    <source>
        <dbReference type="ARBA" id="ARBA00004127"/>
    </source>
</evidence>
<comment type="subcellular location">
    <subcellularLocation>
        <location evidence="2">Endomembrane system</location>
        <topology evidence="2">Multi-pass membrane protein</topology>
    </subcellularLocation>
</comment>
<dbReference type="RefSeq" id="XP_006822112.1">
    <property type="nucleotide sequence ID" value="XM_006822049.1"/>
</dbReference>
<keyword evidence="16" id="KW-1185">Reference proteome</keyword>
<evidence type="ECO:0000313" key="16">
    <source>
        <dbReference type="Proteomes" id="UP000694865"/>
    </source>
</evidence>
<keyword evidence="7" id="KW-0479">Metal-binding</keyword>
<dbReference type="InterPro" id="IPR013083">
    <property type="entry name" value="Znf_RING/FYVE/PHD"/>
</dbReference>
<comment type="pathway">
    <text evidence="3">Protein modification; protein ubiquitination.</text>
</comment>
<evidence type="ECO:0000256" key="4">
    <source>
        <dbReference type="ARBA" id="ARBA00012483"/>
    </source>
</evidence>
<dbReference type="EC" id="2.3.2.27" evidence="4"/>
<keyword evidence="12 14" id="KW-0472">Membrane</keyword>
<evidence type="ECO:0000256" key="9">
    <source>
        <dbReference type="ARBA" id="ARBA00022786"/>
    </source>
</evidence>
<proteinExistence type="predicted"/>
<dbReference type="Proteomes" id="UP000694865">
    <property type="component" value="Unplaced"/>
</dbReference>
<comment type="catalytic activity">
    <reaction evidence="1">
        <text>S-ubiquitinyl-[E2 ubiquitin-conjugating enzyme]-L-cysteine + [acceptor protein]-L-lysine = [E2 ubiquitin-conjugating enzyme]-L-cysteine + N(6)-ubiquitinyl-[acceptor protein]-L-lysine.</text>
        <dbReference type="EC" id="2.3.2.27"/>
    </reaction>
</comment>
<keyword evidence="5" id="KW-0808">Transferase</keyword>
<evidence type="ECO:0000256" key="3">
    <source>
        <dbReference type="ARBA" id="ARBA00004906"/>
    </source>
</evidence>
<name>A0ABM0MQ21_SACKO</name>
<evidence type="ECO:0000256" key="7">
    <source>
        <dbReference type="ARBA" id="ARBA00022723"/>
    </source>
</evidence>
<protein>
    <recommendedName>
        <fullName evidence="4">RING-type E3 ubiquitin transferase</fullName>
        <ecNumber evidence="4">2.3.2.27</ecNumber>
    </recommendedName>
</protein>